<keyword evidence="4" id="KW-1003">Cell membrane</keyword>
<keyword evidence="10 19" id="KW-0418">Kinase</keyword>
<protein>
    <recommendedName>
        <fullName evidence="3">histidine kinase</fullName>
        <ecNumber evidence="3">2.7.13.3</ecNumber>
    </recommendedName>
</protein>
<dbReference type="PANTHER" id="PTHR44936">
    <property type="entry name" value="SENSOR PROTEIN CREC"/>
    <property type="match status" value="1"/>
</dbReference>
<dbReference type="SUPFAM" id="SSF158472">
    <property type="entry name" value="HAMP domain-like"/>
    <property type="match status" value="1"/>
</dbReference>
<evidence type="ECO:0000313" key="19">
    <source>
        <dbReference type="EMBL" id="PWR02356.1"/>
    </source>
</evidence>
<feature type="domain" description="HAMP" evidence="18">
    <location>
        <begin position="203"/>
        <end position="255"/>
    </location>
</feature>
<dbReference type="PANTHER" id="PTHR44936:SF5">
    <property type="entry name" value="SENSOR HISTIDINE KINASE ENVZ"/>
    <property type="match status" value="1"/>
</dbReference>
<dbReference type="InterPro" id="IPR050980">
    <property type="entry name" value="2C_sensor_his_kinase"/>
</dbReference>
<dbReference type="SUPFAM" id="SSF55874">
    <property type="entry name" value="ATPase domain of HSP90 chaperone/DNA topoisomerase II/histidine kinase"/>
    <property type="match status" value="1"/>
</dbReference>
<dbReference type="SMART" id="SM00388">
    <property type="entry name" value="HisKA"/>
    <property type="match status" value="1"/>
</dbReference>
<dbReference type="PROSITE" id="PS50109">
    <property type="entry name" value="HIS_KIN"/>
    <property type="match status" value="1"/>
</dbReference>
<keyword evidence="20" id="KW-1185">Reference proteome</keyword>
<sequence length="503" mass="54785">MRRPFRNLRSQLVVLIVAALAVAQAISLWLFVDERSLAIRAALGFEAAGRAANVARLLEEAPPDLQTSILRAANSPLVRFELSDAPSVTEPDHHHAAPVEARVRALLGDSYSRDIRVQLDDIETPVLPLPNLSPEMAEMHRSMMRGEMAALELTLSIALSGGQWLNVSTRFERPPLQWPLFSTFTFALTAALILVTVCWFLVTRLTGPLRKLAGAAERLGRGEDAVPLPLVGPAEVEDLTRAFNLMQERLTRYVADRTRVLAAVGHDLRSPLTALRVRAEMVDDDETRESLIESIEEMQTMAEATLSFAEDLTGTEEARELDVGTFLRDLVSDMPDPPNILGGPGVQARLRPVSFRRAVRNLAENAVRYGRNAEIAWRSEHDTLVIEIRDEGPGIPSEKLEQVFDPFFRLEGSRSLETGGHGLGLSIARSIVRAHGGEIHLANRNGGGLVASIAVPLADKGSHKTSSTSAEWENAEIDSDNGSVRDVPDGGGRRSAGGLAGEV</sequence>
<comment type="subcellular location">
    <subcellularLocation>
        <location evidence="2">Cell inner membrane</location>
        <topology evidence="2">Multi-pass membrane protein</topology>
    </subcellularLocation>
</comment>
<dbReference type="RefSeq" id="WP_109812025.1">
    <property type="nucleotide sequence ID" value="NZ_QGKU01000038.1"/>
</dbReference>
<dbReference type="OrthoDB" id="9804645at2"/>
<evidence type="ECO:0000313" key="20">
    <source>
        <dbReference type="Proteomes" id="UP000245680"/>
    </source>
</evidence>
<dbReference type="EC" id="2.7.13.3" evidence="3"/>
<dbReference type="Gene3D" id="1.10.8.500">
    <property type="entry name" value="HAMP domain in histidine kinase"/>
    <property type="match status" value="1"/>
</dbReference>
<keyword evidence="9" id="KW-0547">Nucleotide-binding</keyword>
<dbReference type="InterPro" id="IPR036890">
    <property type="entry name" value="HATPase_C_sf"/>
</dbReference>
<evidence type="ECO:0000256" key="9">
    <source>
        <dbReference type="ARBA" id="ARBA00022741"/>
    </source>
</evidence>
<dbReference type="InterPro" id="IPR036097">
    <property type="entry name" value="HisK_dim/P_sf"/>
</dbReference>
<dbReference type="GO" id="GO:0005886">
    <property type="term" value="C:plasma membrane"/>
    <property type="evidence" value="ECO:0007669"/>
    <property type="project" value="UniProtKB-SubCell"/>
</dbReference>
<dbReference type="EMBL" id="QGKU01000038">
    <property type="protein sequence ID" value="PWR02356.1"/>
    <property type="molecule type" value="Genomic_DNA"/>
</dbReference>
<evidence type="ECO:0000256" key="3">
    <source>
        <dbReference type="ARBA" id="ARBA00012438"/>
    </source>
</evidence>
<proteinExistence type="predicted"/>
<evidence type="ECO:0000256" key="10">
    <source>
        <dbReference type="ARBA" id="ARBA00022777"/>
    </source>
</evidence>
<keyword evidence="12 16" id="KW-1133">Transmembrane helix</keyword>
<evidence type="ECO:0000256" key="4">
    <source>
        <dbReference type="ARBA" id="ARBA00022475"/>
    </source>
</evidence>
<evidence type="ECO:0000256" key="12">
    <source>
        <dbReference type="ARBA" id="ARBA00022989"/>
    </source>
</evidence>
<keyword evidence="11" id="KW-0067">ATP-binding</keyword>
<evidence type="ECO:0000256" key="15">
    <source>
        <dbReference type="SAM" id="MobiDB-lite"/>
    </source>
</evidence>
<keyword evidence="6" id="KW-0597">Phosphoprotein</keyword>
<evidence type="ECO:0000256" key="2">
    <source>
        <dbReference type="ARBA" id="ARBA00004429"/>
    </source>
</evidence>
<dbReference type="Pfam" id="PF02518">
    <property type="entry name" value="HATPase_c"/>
    <property type="match status" value="1"/>
</dbReference>
<organism evidence="19 20">
    <name type="scientific">Meridianimarinicoccus roseus</name>
    <dbReference type="NCBI Taxonomy" id="2072018"/>
    <lineage>
        <taxon>Bacteria</taxon>
        <taxon>Pseudomonadati</taxon>
        <taxon>Pseudomonadota</taxon>
        <taxon>Alphaproteobacteria</taxon>
        <taxon>Rhodobacterales</taxon>
        <taxon>Paracoccaceae</taxon>
        <taxon>Meridianimarinicoccus</taxon>
    </lineage>
</organism>
<name>A0A2V2LGI0_9RHOB</name>
<dbReference type="InterPro" id="IPR003661">
    <property type="entry name" value="HisK_dim/P_dom"/>
</dbReference>
<dbReference type="CDD" id="cd00075">
    <property type="entry name" value="HATPase"/>
    <property type="match status" value="1"/>
</dbReference>
<dbReference type="CDD" id="cd00082">
    <property type="entry name" value="HisKA"/>
    <property type="match status" value="1"/>
</dbReference>
<dbReference type="SMART" id="SM00387">
    <property type="entry name" value="HATPase_c"/>
    <property type="match status" value="1"/>
</dbReference>
<evidence type="ECO:0000256" key="7">
    <source>
        <dbReference type="ARBA" id="ARBA00022679"/>
    </source>
</evidence>
<dbReference type="Gene3D" id="3.30.565.10">
    <property type="entry name" value="Histidine kinase-like ATPase, C-terminal domain"/>
    <property type="match status" value="1"/>
</dbReference>
<keyword evidence="7" id="KW-0808">Transferase</keyword>
<keyword evidence="5" id="KW-0997">Cell inner membrane</keyword>
<evidence type="ECO:0000256" key="6">
    <source>
        <dbReference type="ARBA" id="ARBA00022553"/>
    </source>
</evidence>
<feature type="compositionally biased region" description="Gly residues" evidence="15">
    <location>
        <begin position="493"/>
        <end position="503"/>
    </location>
</feature>
<evidence type="ECO:0000256" key="16">
    <source>
        <dbReference type="SAM" id="Phobius"/>
    </source>
</evidence>
<reference evidence="19 20" key="1">
    <citation type="submission" date="2018-05" db="EMBL/GenBank/DDBJ databases">
        <title>Rhodobacteraceae gen. nov., sp. nov. isolated from sea water.</title>
        <authorList>
            <person name="Ren Y."/>
        </authorList>
    </citation>
    <scope>NUCLEOTIDE SEQUENCE [LARGE SCALE GENOMIC DNA]</scope>
    <source>
        <strain evidence="19 20">TG-679</strain>
    </source>
</reference>
<keyword evidence="8 16" id="KW-0812">Transmembrane</keyword>
<dbReference type="Pfam" id="PF00672">
    <property type="entry name" value="HAMP"/>
    <property type="match status" value="1"/>
</dbReference>
<evidence type="ECO:0000256" key="8">
    <source>
        <dbReference type="ARBA" id="ARBA00022692"/>
    </source>
</evidence>
<feature type="transmembrane region" description="Helical" evidence="16">
    <location>
        <begin position="178"/>
        <end position="202"/>
    </location>
</feature>
<dbReference type="CDD" id="cd06225">
    <property type="entry name" value="HAMP"/>
    <property type="match status" value="1"/>
</dbReference>
<dbReference type="Gene3D" id="1.10.287.130">
    <property type="match status" value="1"/>
</dbReference>
<evidence type="ECO:0000256" key="5">
    <source>
        <dbReference type="ARBA" id="ARBA00022519"/>
    </source>
</evidence>
<dbReference type="InterPro" id="IPR004358">
    <property type="entry name" value="Sig_transdc_His_kin-like_C"/>
</dbReference>
<dbReference type="Pfam" id="PF00512">
    <property type="entry name" value="HisKA"/>
    <property type="match status" value="1"/>
</dbReference>
<comment type="caution">
    <text evidence="19">The sequence shown here is derived from an EMBL/GenBank/DDBJ whole genome shotgun (WGS) entry which is preliminary data.</text>
</comment>
<dbReference type="SUPFAM" id="SSF47384">
    <property type="entry name" value="Homodimeric domain of signal transducing histidine kinase"/>
    <property type="match status" value="1"/>
</dbReference>
<dbReference type="PROSITE" id="PS50885">
    <property type="entry name" value="HAMP"/>
    <property type="match status" value="1"/>
</dbReference>
<dbReference type="GO" id="GO:0005524">
    <property type="term" value="F:ATP binding"/>
    <property type="evidence" value="ECO:0007669"/>
    <property type="project" value="UniProtKB-KW"/>
</dbReference>
<dbReference type="InterPro" id="IPR003594">
    <property type="entry name" value="HATPase_dom"/>
</dbReference>
<comment type="catalytic activity">
    <reaction evidence="1">
        <text>ATP + protein L-histidine = ADP + protein N-phospho-L-histidine.</text>
        <dbReference type="EC" id="2.7.13.3"/>
    </reaction>
</comment>
<keyword evidence="13" id="KW-0902">Two-component regulatory system</keyword>
<evidence type="ECO:0000259" key="18">
    <source>
        <dbReference type="PROSITE" id="PS50885"/>
    </source>
</evidence>
<evidence type="ECO:0000256" key="1">
    <source>
        <dbReference type="ARBA" id="ARBA00000085"/>
    </source>
</evidence>
<feature type="transmembrane region" description="Helical" evidence="16">
    <location>
        <begin position="149"/>
        <end position="166"/>
    </location>
</feature>
<feature type="region of interest" description="Disordered" evidence="15">
    <location>
        <begin position="460"/>
        <end position="503"/>
    </location>
</feature>
<dbReference type="Proteomes" id="UP000245680">
    <property type="component" value="Unassembled WGS sequence"/>
</dbReference>
<evidence type="ECO:0000259" key="17">
    <source>
        <dbReference type="PROSITE" id="PS50109"/>
    </source>
</evidence>
<keyword evidence="14 16" id="KW-0472">Membrane</keyword>
<evidence type="ECO:0000256" key="11">
    <source>
        <dbReference type="ARBA" id="ARBA00022840"/>
    </source>
</evidence>
<dbReference type="InterPro" id="IPR003660">
    <property type="entry name" value="HAMP_dom"/>
</dbReference>
<dbReference type="GO" id="GO:0000155">
    <property type="term" value="F:phosphorelay sensor kinase activity"/>
    <property type="evidence" value="ECO:0007669"/>
    <property type="project" value="InterPro"/>
</dbReference>
<evidence type="ECO:0000256" key="13">
    <source>
        <dbReference type="ARBA" id="ARBA00023012"/>
    </source>
</evidence>
<dbReference type="InterPro" id="IPR005467">
    <property type="entry name" value="His_kinase_dom"/>
</dbReference>
<gene>
    <name evidence="19" type="ORF">DKT77_12495</name>
</gene>
<feature type="domain" description="Histidine kinase" evidence="17">
    <location>
        <begin position="263"/>
        <end position="459"/>
    </location>
</feature>
<accession>A0A2V2LGI0</accession>
<dbReference type="AlphaFoldDB" id="A0A2V2LGI0"/>
<dbReference type="PRINTS" id="PR00344">
    <property type="entry name" value="BCTRLSENSOR"/>
</dbReference>
<evidence type="ECO:0000256" key="14">
    <source>
        <dbReference type="ARBA" id="ARBA00023136"/>
    </source>
</evidence>
<dbReference type="SMART" id="SM00304">
    <property type="entry name" value="HAMP"/>
    <property type="match status" value="2"/>
</dbReference>
<feature type="transmembrane region" description="Helical" evidence="16">
    <location>
        <begin position="12"/>
        <end position="32"/>
    </location>
</feature>